<evidence type="ECO:0000256" key="1">
    <source>
        <dbReference type="ARBA" id="ARBA00004429"/>
    </source>
</evidence>
<dbReference type="AlphaFoldDB" id="A0A1T1HG45"/>
<reference evidence="12" key="1">
    <citation type="submission" date="2017-02" db="EMBL/GenBank/DDBJ databases">
        <title>Draft Genome Sequence of the Salt Water Bacterium Oceanospirillum linum ATCC 11336.</title>
        <authorList>
            <person name="Trachtenberg A.M."/>
            <person name="Carney J.G."/>
            <person name="Linnane J.D."/>
            <person name="Rheaume B.A."/>
            <person name="Pitts N.L."/>
            <person name="Mykles D.L."/>
            <person name="Maclea K.S."/>
        </authorList>
    </citation>
    <scope>NUCLEOTIDE SEQUENCE [LARGE SCALE GENOMIC DNA]</scope>
    <source>
        <strain evidence="12">ATCC 11336</strain>
    </source>
</reference>
<keyword evidence="5 9" id="KW-0812">Transmembrane</keyword>
<keyword evidence="6 9" id="KW-1133">Transmembrane helix</keyword>
<dbReference type="GO" id="GO:0015740">
    <property type="term" value="P:C4-dicarboxylate transport"/>
    <property type="evidence" value="ECO:0007669"/>
    <property type="project" value="TreeGrafter"/>
</dbReference>
<keyword evidence="13" id="KW-1185">Reference proteome</keyword>
<evidence type="ECO:0000313" key="12">
    <source>
        <dbReference type="EMBL" id="OOV88821.1"/>
    </source>
</evidence>
<dbReference type="PANTHER" id="PTHR35011:SF2">
    <property type="entry name" value="2,3-DIKETO-L-GULONATE TRAP TRANSPORTER SMALL PERMEASE PROTEIN YIAM"/>
    <property type="match status" value="1"/>
</dbReference>
<evidence type="ECO:0000259" key="11">
    <source>
        <dbReference type="Pfam" id="PF04290"/>
    </source>
</evidence>
<dbReference type="InterPro" id="IPR055348">
    <property type="entry name" value="DctQ"/>
</dbReference>
<feature type="transmembrane region" description="Helical" evidence="9">
    <location>
        <begin position="125"/>
        <end position="144"/>
    </location>
</feature>
<gene>
    <name evidence="12" type="ORF">BTA35_0204950</name>
</gene>
<proteinExistence type="inferred from homology"/>
<protein>
    <recommendedName>
        <fullName evidence="9">TRAP transporter small permease protein</fullName>
    </recommendedName>
</protein>
<accession>A0A1T1HG45</accession>
<evidence type="ECO:0000256" key="2">
    <source>
        <dbReference type="ARBA" id="ARBA00022448"/>
    </source>
</evidence>
<name>A0A1T1HG45_OCELI</name>
<comment type="subcellular location">
    <subcellularLocation>
        <location evidence="1 9">Cell inner membrane</location>
        <topology evidence="1 9">Multi-pass membrane protein</topology>
    </subcellularLocation>
</comment>
<evidence type="ECO:0000256" key="8">
    <source>
        <dbReference type="ARBA" id="ARBA00038436"/>
    </source>
</evidence>
<evidence type="ECO:0000256" key="4">
    <source>
        <dbReference type="ARBA" id="ARBA00022519"/>
    </source>
</evidence>
<dbReference type="EMBL" id="MTSD02000001">
    <property type="protein sequence ID" value="OOV88821.1"/>
    <property type="molecule type" value="Genomic_DNA"/>
</dbReference>
<feature type="transmembrane region" description="Helical" evidence="9">
    <location>
        <begin position="84"/>
        <end position="105"/>
    </location>
</feature>
<feature type="region of interest" description="Disordered" evidence="10">
    <location>
        <begin position="176"/>
        <end position="213"/>
    </location>
</feature>
<dbReference type="STRING" id="966.BTA35_0204950"/>
<organism evidence="12 13">
    <name type="scientific">Oceanospirillum linum</name>
    <dbReference type="NCBI Taxonomy" id="966"/>
    <lineage>
        <taxon>Bacteria</taxon>
        <taxon>Pseudomonadati</taxon>
        <taxon>Pseudomonadota</taxon>
        <taxon>Gammaproteobacteria</taxon>
        <taxon>Oceanospirillales</taxon>
        <taxon>Oceanospirillaceae</taxon>
        <taxon>Oceanospirillum</taxon>
    </lineage>
</organism>
<dbReference type="Proteomes" id="UP000190064">
    <property type="component" value="Unassembled WGS sequence"/>
</dbReference>
<evidence type="ECO:0000256" key="3">
    <source>
        <dbReference type="ARBA" id="ARBA00022475"/>
    </source>
</evidence>
<dbReference type="InterPro" id="IPR007387">
    <property type="entry name" value="TRAP_DctQ"/>
</dbReference>
<dbReference type="PANTHER" id="PTHR35011">
    <property type="entry name" value="2,3-DIKETO-L-GULONATE TRAP TRANSPORTER SMALL PERMEASE PROTEIN YIAM"/>
    <property type="match status" value="1"/>
</dbReference>
<evidence type="ECO:0000256" key="7">
    <source>
        <dbReference type="ARBA" id="ARBA00023136"/>
    </source>
</evidence>
<dbReference type="GO" id="GO:0005886">
    <property type="term" value="C:plasma membrane"/>
    <property type="evidence" value="ECO:0007669"/>
    <property type="project" value="UniProtKB-SubCell"/>
</dbReference>
<feature type="transmembrane region" description="Helical" evidence="9">
    <location>
        <begin position="12"/>
        <end position="35"/>
    </location>
</feature>
<evidence type="ECO:0000256" key="6">
    <source>
        <dbReference type="ARBA" id="ARBA00022989"/>
    </source>
</evidence>
<evidence type="ECO:0000256" key="9">
    <source>
        <dbReference type="RuleBase" id="RU369079"/>
    </source>
</evidence>
<evidence type="ECO:0000256" key="10">
    <source>
        <dbReference type="SAM" id="MobiDB-lite"/>
    </source>
</evidence>
<sequence length="213" mass="23550">MVVRFIHKLEENIVALLLVAMTLLVFAEVIMRFVFSTGVTWIQEATLYTAAWFVLFGASYGVRIGAHIGVDVAVKLLPEPLRRLAGLVAIALCFVYCALFLLGSWDYLQLMHMINIEMEDIPIPKWMAMMIMPVGFVLLVIRFAELGWGILTGKKDGFHLADEGKESMHLAEELQNAADSAKAEKMTSEQADSGSDSQDRPDVNKPGTSGADK</sequence>
<keyword evidence="7 9" id="KW-0472">Membrane</keyword>
<comment type="subunit">
    <text evidence="9">The complex comprises the extracytoplasmic solute receptor protein and the two transmembrane proteins.</text>
</comment>
<dbReference type="RefSeq" id="WP_077243271.1">
    <property type="nucleotide sequence ID" value="NZ_FXTS01000004.1"/>
</dbReference>
<evidence type="ECO:0000256" key="5">
    <source>
        <dbReference type="ARBA" id="ARBA00022692"/>
    </source>
</evidence>
<comment type="function">
    <text evidence="9">Part of the tripartite ATP-independent periplasmic (TRAP) transport system.</text>
</comment>
<keyword evidence="4 9" id="KW-0997">Cell inner membrane</keyword>
<feature type="transmembrane region" description="Helical" evidence="9">
    <location>
        <begin position="47"/>
        <end position="72"/>
    </location>
</feature>
<dbReference type="GO" id="GO:0022857">
    <property type="term" value="F:transmembrane transporter activity"/>
    <property type="evidence" value="ECO:0007669"/>
    <property type="project" value="UniProtKB-UniRule"/>
</dbReference>
<comment type="caution">
    <text evidence="12">The sequence shown here is derived from an EMBL/GenBank/DDBJ whole genome shotgun (WGS) entry which is preliminary data.</text>
</comment>
<feature type="domain" description="Tripartite ATP-independent periplasmic transporters DctQ component" evidence="11">
    <location>
        <begin position="21"/>
        <end position="145"/>
    </location>
</feature>
<keyword evidence="3" id="KW-1003">Cell membrane</keyword>
<comment type="similarity">
    <text evidence="8 9">Belongs to the TRAP transporter small permease family.</text>
</comment>
<keyword evidence="2 9" id="KW-0813">Transport</keyword>
<dbReference type="Pfam" id="PF04290">
    <property type="entry name" value="DctQ"/>
    <property type="match status" value="1"/>
</dbReference>
<evidence type="ECO:0000313" key="13">
    <source>
        <dbReference type="Proteomes" id="UP000190064"/>
    </source>
</evidence>